<proteinExistence type="inferred from homology"/>
<evidence type="ECO:0000256" key="2">
    <source>
        <dbReference type="ARBA" id="ARBA00006432"/>
    </source>
</evidence>
<gene>
    <name evidence="13" type="ORF">SNE40_003518</name>
</gene>
<evidence type="ECO:0000256" key="9">
    <source>
        <dbReference type="ARBA" id="ARBA00049004"/>
    </source>
</evidence>
<dbReference type="InterPro" id="IPR000873">
    <property type="entry name" value="AMP-dep_synth/lig_dom"/>
</dbReference>
<dbReference type="InterPro" id="IPR020845">
    <property type="entry name" value="AMP-binding_CS"/>
</dbReference>
<evidence type="ECO:0000256" key="5">
    <source>
        <dbReference type="ARBA" id="ARBA00029726"/>
    </source>
</evidence>
<evidence type="ECO:0000256" key="3">
    <source>
        <dbReference type="ARBA" id="ARBA00012985"/>
    </source>
</evidence>
<name>A0AAN8K360_PATCE</name>
<organism evidence="13 14">
    <name type="scientific">Patella caerulea</name>
    <name type="common">Rayed Mediterranean limpet</name>
    <dbReference type="NCBI Taxonomy" id="87958"/>
    <lineage>
        <taxon>Eukaryota</taxon>
        <taxon>Metazoa</taxon>
        <taxon>Spiralia</taxon>
        <taxon>Lophotrochozoa</taxon>
        <taxon>Mollusca</taxon>
        <taxon>Gastropoda</taxon>
        <taxon>Patellogastropoda</taxon>
        <taxon>Patelloidea</taxon>
        <taxon>Patellidae</taxon>
        <taxon>Patella</taxon>
    </lineage>
</organism>
<keyword evidence="14" id="KW-1185">Reference proteome</keyword>
<dbReference type="InterPro" id="IPR042099">
    <property type="entry name" value="ANL_N_sf"/>
</dbReference>
<dbReference type="Gene3D" id="3.30.300.30">
    <property type="match status" value="1"/>
</dbReference>
<evidence type="ECO:0000256" key="4">
    <source>
        <dbReference type="ARBA" id="ARBA00013275"/>
    </source>
</evidence>
<comment type="catalytic activity">
    <reaction evidence="8">
        <text>butanoate + ATP + CoA = butanoyl-CoA + AMP + diphosphate</text>
        <dbReference type="Rhea" id="RHEA:46172"/>
        <dbReference type="ChEBI" id="CHEBI:17968"/>
        <dbReference type="ChEBI" id="CHEBI:30616"/>
        <dbReference type="ChEBI" id="CHEBI:33019"/>
        <dbReference type="ChEBI" id="CHEBI:57287"/>
        <dbReference type="ChEBI" id="CHEBI:57371"/>
        <dbReference type="ChEBI" id="CHEBI:456215"/>
    </reaction>
    <physiologicalReaction direction="left-to-right" evidence="8">
        <dbReference type="Rhea" id="RHEA:46173"/>
    </physiologicalReaction>
</comment>
<dbReference type="GO" id="GO:0050218">
    <property type="term" value="F:propionate-CoA ligase activity"/>
    <property type="evidence" value="ECO:0007669"/>
    <property type="project" value="UniProtKB-EC"/>
</dbReference>
<dbReference type="InterPro" id="IPR025110">
    <property type="entry name" value="AMP-bd_C"/>
</dbReference>
<dbReference type="Proteomes" id="UP001347796">
    <property type="component" value="Unassembled WGS sequence"/>
</dbReference>
<dbReference type="InterPro" id="IPR032387">
    <property type="entry name" value="ACAS_N"/>
</dbReference>
<feature type="domain" description="AMP-binding enzyme C-terminal" evidence="11">
    <location>
        <begin position="554"/>
        <end position="632"/>
    </location>
</feature>
<dbReference type="InterPro" id="IPR045851">
    <property type="entry name" value="AMP-bd_C_sf"/>
</dbReference>
<comment type="similarity">
    <text evidence="2">Belongs to the ATP-dependent AMP-binding enzyme family.</text>
</comment>
<dbReference type="Gene3D" id="3.40.50.12780">
    <property type="entry name" value="N-terminal domain of ligase-like"/>
    <property type="match status" value="1"/>
</dbReference>
<dbReference type="GO" id="GO:0003987">
    <property type="term" value="F:acetate-CoA ligase activity"/>
    <property type="evidence" value="ECO:0007669"/>
    <property type="project" value="UniProtKB-EC"/>
</dbReference>
<evidence type="ECO:0000256" key="6">
    <source>
        <dbReference type="ARBA" id="ARBA00040004"/>
    </source>
</evidence>
<evidence type="ECO:0000256" key="1">
    <source>
        <dbReference type="ARBA" id="ARBA00001884"/>
    </source>
</evidence>
<feature type="domain" description="Acetyl-coenzyme A synthetase N-terminal" evidence="12">
    <location>
        <begin position="44"/>
        <end position="98"/>
    </location>
</feature>
<dbReference type="FunFam" id="3.40.50.12780:FF:000011">
    <property type="entry name" value="Acetyl-coenzyme A synthetase 2-like, mitochondrial"/>
    <property type="match status" value="1"/>
</dbReference>
<comment type="caution">
    <text evidence="13">The sequence shown here is derived from an EMBL/GenBank/DDBJ whole genome shotgun (WGS) entry which is preliminary data.</text>
</comment>
<comment type="catalytic activity">
    <reaction evidence="9">
        <text>propanoate + ATP + CoA = propanoyl-CoA + AMP + diphosphate</text>
        <dbReference type="Rhea" id="RHEA:20373"/>
        <dbReference type="ChEBI" id="CHEBI:17272"/>
        <dbReference type="ChEBI" id="CHEBI:30616"/>
        <dbReference type="ChEBI" id="CHEBI:33019"/>
        <dbReference type="ChEBI" id="CHEBI:57287"/>
        <dbReference type="ChEBI" id="CHEBI:57392"/>
        <dbReference type="ChEBI" id="CHEBI:456215"/>
        <dbReference type="EC" id="6.2.1.17"/>
    </reaction>
    <physiologicalReaction direction="left-to-right" evidence="9">
        <dbReference type="Rhea" id="RHEA:20374"/>
    </physiologicalReaction>
</comment>
<evidence type="ECO:0000259" key="12">
    <source>
        <dbReference type="Pfam" id="PF16177"/>
    </source>
</evidence>
<evidence type="ECO:0000313" key="13">
    <source>
        <dbReference type="EMBL" id="KAK6191948.1"/>
    </source>
</evidence>
<protein>
    <recommendedName>
        <fullName evidence="6">Acyl-CoA synthetase short-chain family member 3, mitochondrial</fullName>
        <ecNumber evidence="4">6.2.1.1</ecNumber>
        <ecNumber evidence="3">6.2.1.17</ecNumber>
    </recommendedName>
    <alternativeName>
        <fullName evidence="7">Acetate--CoA ligase 3</fullName>
    </alternativeName>
    <alternativeName>
        <fullName evidence="5">Propionate--CoA ligase</fullName>
    </alternativeName>
</protein>
<dbReference type="SUPFAM" id="SSF56801">
    <property type="entry name" value="Acetyl-CoA synthetase-like"/>
    <property type="match status" value="1"/>
</dbReference>
<evidence type="ECO:0000256" key="8">
    <source>
        <dbReference type="ARBA" id="ARBA00047935"/>
    </source>
</evidence>
<reference evidence="13 14" key="1">
    <citation type="submission" date="2024-01" db="EMBL/GenBank/DDBJ databases">
        <title>The genome of the rayed Mediterranean limpet Patella caerulea (Linnaeus, 1758).</title>
        <authorList>
            <person name="Anh-Thu Weber A."/>
            <person name="Halstead-Nussloch G."/>
        </authorList>
    </citation>
    <scope>NUCLEOTIDE SEQUENCE [LARGE SCALE GENOMIC DNA]</scope>
    <source>
        <strain evidence="13">AATW-2023a</strain>
        <tissue evidence="13">Whole specimen</tissue>
    </source>
</reference>
<dbReference type="PROSITE" id="PS00455">
    <property type="entry name" value="AMP_BINDING"/>
    <property type="match status" value="1"/>
</dbReference>
<dbReference type="PANTHER" id="PTHR43347">
    <property type="entry name" value="ACYL-COA SYNTHETASE"/>
    <property type="match status" value="1"/>
</dbReference>
<dbReference type="Pfam" id="PF00501">
    <property type="entry name" value="AMP-binding"/>
    <property type="match status" value="1"/>
</dbReference>
<dbReference type="PANTHER" id="PTHR43347:SF3">
    <property type="entry name" value="ACYL-COA SYNTHETASE SHORT-CHAIN FAMILY MEMBER 3, MITOCHONDRIAL"/>
    <property type="match status" value="1"/>
</dbReference>
<dbReference type="Pfam" id="PF13193">
    <property type="entry name" value="AMP-binding_C"/>
    <property type="match status" value="1"/>
</dbReference>
<evidence type="ECO:0000259" key="11">
    <source>
        <dbReference type="Pfam" id="PF13193"/>
    </source>
</evidence>
<dbReference type="EC" id="6.2.1.17" evidence="3"/>
<dbReference type="EMBL" id="JAZGQO010000002">
    <property type="protein sequence ID" value="KAK6191948.1"/>
    <property type="molecule type" value="Genomic_DNA"/>
</dbReference>
<dbReference type="GO" id="GO:0005759">
    <property type="term" value="C:mitochondrial matrix"/>
    <property type="evidence" value="ECO:0007669"/>
    <property type="project" value="TreeGrafter"/>
</dbReference>
<feature type="domain" description="AMP-dependent synthetase/ligase" evidence="10">
    <location>
        <begin position="107"/>
        <end position="488"/>
    </location>
</feature>
<dbReference type="EC" id="6.2.1.1" evidence="4"/>
<dbReference type="Pfam" id="PF16177">
    <property type="entry name" value="ACAS_N"/>
    <property type="match status" value="1"/>
</dbReference>
<accession>A0AAN8K360</accession>
<dbReference type="AlphaFoldDB" id="A0AAN8K360"/>
<sequence>MVLKRLVVSLNYRLKEDSNLLNLFSKWRRLHKYSACAGNKQNLYDKAFSRANNTPEEFWAEAADGVVWSRKWNKVLDNSNAPFTKWFSGGEISTCYNAVDRHVEAGKGDNLAIIHDSPVTNTIEKITYKQLLQQVSLFAGVLRKYGVGKGDVVLIYMPMIPQAVIAMLACTRLGAIHSLVFGGFAAKELSTRITHAEPKVIVSASCGVEPNRVVPYKPMLTEALNNTQFKPNKCIIFNRPGFDKAPLNKNIDACWEDEMASTNPVDCVPVPATDPVYILYTSGTTGIPKAVVRPNAGHAVMLNWSMKAVFGINPGEVWWAASDLGWVVGHSYIAYAPLLNGCTTIIFEGKPVGTPDAGTFFRVIKEHDVHGMFTAPTALRAIRAANASQEFKNKYLPFTQFRSLFVAGEYCDHETMDWAKENFKTPVLDNWWQTETGSPITSTCLGLGMEKYPPPGVAGKPVPGWNVEVLRPDGKRCDPHELGQIAVKLPLPPSSFSTLYKNDERFHDTYFKTIPGYYDTMDSGFVNENGYIAVMARTDDIINVAGHRLSTGALEEAILENDDIAEAAVIGVKDALKGQVPVALCIVKKGVTKPESQVIAEVIAAVRINIGPVAAFKQAVIVPALPKTRSGKIARKTIAALAVGEEFTIPVTIEDASVYPAIKKSLQTIGLALDS</sequence>
<comment type="catalytic activity">
    <reaction evidence="1">
        <text>acetate + ATP + CoA = acetyl-CoA + AMP + diphosphate</text>
        <dbReference type="Rhea" id="RHEA:23176"/>
        <dbReference type="ChEBI" id="CHEBI:30089"/>
        <dbReference type="ChEBI" id="CHEBI:30616"/>
        <dbReference type="ChEBI" id="CHEBI:33019"/>
        <dbReference type="ChEBI" id="CHEBI:57287"/>
        <dbReference type="ChEBI" id="CHEBI:57288"/>
        <dbReference type="ChEBI" id="CHEBI:456215"/>
        <dbReference type="EC" id="6.2.1.1"/>
    </reaction>
    <physiologicalReaction direction="left-to-right" evidence="1">
        <dbReference type="Rhea" id="RHEA:23177"/>
    </physiologicalReaction>
</comment>
<evidence type="ECO:0000313" key="14">
    <source>
        <dbReference type="Proteomes" id="UP001347796"/>
    </source>
</evidence>
<evidence type="ECO:0000256" key="7">
    <source>
        <dbReference type="ARBA" id="ARBA00042755"/>
    </source>
</evidence>
<evidence type="ECO:0000259" key="10">
    <source>
        <dbReference type="Pfam" id="PF00501"/>
    </source>
</evidence>